<dbReference type="Gene3D" id="3.40.50.720">
    <property type="entry name" value="NAD(P)-binding Rossmann-like Domain"/>
    <property type="match status" value="1"/>
</dbReference>
<accession>A0A4V6PES1</accession>
<dbReference type="Pfam" id="PF02423">
    <property type="entry name" value="OCD_Mu_crystall"/>
    <property type="match status" value="1"/>
</dbReference>
<dbReference type="PANTHER" id="PTHR13812:SF19">
    <property type="entry name" value="KETIMINE REDUCTASE MU-CRYSTALLIN"/>
    <property type="match status" value="1"/>
</dbReference>
<proteinExistence type="predicted"/>
<name>A0A4V6PES1_9ACTN</name>
<dbReference type="AlphaFoldDB" id="A0A4V6PES1"/>
<dbReference type="RefSeq" id="WP_132199770.1">
    <property type="nucleotide sequence ID" value="NZ_SMKY01000120.1"/>
</dbReference>
<dbReference type="PANTHER" id="PTHR13812">
    <property type="entry name" value="KETIMINE REDUCTASE MU-CRYSTALLIN"/>
    <property type="match status" value="1"/>
</dbReference>
<sequence length="327" mass="33807">MIVLSREEVEELLDVDALIDALAPAMADLSAGRAEVPERTVASVPDRDALLLDMPGYAPSPDALITKLVSVFPGNAGSAIPVRQAVIVAFDPVTGEPAALLDGTYITAARTAACAALSARLLARPDASTAAVLGTGVQARAHAIAVPRVRRIRELRIAGRDHAKAVRLAEELADAVDADVRAVATYEEAITGADIVSAATYAAEPVVRRAWVAPGTHVTSVGYNPSGREIDDATIADAALFVESRAAALAAVPPNRDLAEPLARGIITPAHVRAELGEVAGGTRPGRLGAEEITLYKSVGVVVQDLVATALVLAAARERGAGRLLEL</sequence>
<reference evidence="1 2" key="1">
    <citation type="submission" date="2019-03" db="EMBL/GenBank/DDBJ databases">
        <title>Draft genome sequences of novel Actinobacteria.</title>
        <authorList>
            <person name="Sahin N."/>
            <person name="Ay H."/>
            <person name="Saygin H."/>
        </authorList>
    </citation>
    <scope>NUCLEOTIDE SEQUENCE [LARGE SCALE GENOMIC DNA]</scope>
    <source>
        <strain evidence="1 2">DSM 45941</strain>
    </source>
</reference>
<dbReference type="PIRSF" id="PIRSF001439">
    <property type="entry name" value="CryM"/>
    <property type="match status" value="1"/>
</dbReference>
<organism evidence="1 2">
    <name type="scientific">Actinomadura darangshiensis</name>
    <dbReference type="NCBI Taxonomy" id="705336"/>
    <lineage>
        <taxon>Bacteria</taxon>
        <taxon>Bacillati</taxon>
        <taxon>Actinomycetota</taxon>
        <taxon>Actinomycetes</taxon>
        <taxon>Streptosporangiales</taxon>
        <taxon>Thermomonosporaceae</taxon>
        <taxon>Actinomadura</taxon>
    </lineage>
</organism>
<dbReference type="InterPro" id="IPR023401">
    <property type="entry name" value="ODC_N"/>
</dbReference>
<dbReference type="EMBL" id="SMKY01000120">
    <property type="protein sequence ID" value="TDD79107.1"/>
    <property type="molecule type" value="Genomic_DNA"/>
</dbReference>
<dbReference type="OrthoDB" id="7209364at2"/>
<comment type="caution">
    <text evidence="1">The sequence shown here is derived from an EMBL/GenBank/DDBJ whole genome shotgun (WGS) entry which is preliminary data.</text>
</comment>
<evidence type="ECO:0000313" key="2">
    <source>
        <dbReference type="Proteomes" id="UP000295578"/>
    </source>
</evidence>
<gene>
    <name evidence="1" type="ORF">E1293_24355</name>
</gene>
<keyword evidence="2" id="KW-1185">Reference proteome</keyword>
<dbReference type="Proteomes" id="UP000295578">
    <property type="component" value="Unassembled WGS sequence"/>
</dbReference>
<protein>
    <submittedName>
        <fullName evidence="1">Ornithine cyclodeaminase family protein</fullName>
    </submittedName>
</protein>
<dbReference type="InterPro" id="IPR036291">
    <property type="entry name" value="NAD(P)-bd_dom_sf"/>
</dbReference>
<dbReference type="Gene3D" id="3.30.1780.10">
    <property type="entry name" value="ornithine cyclodeaminase, domain 1"/>
    <property type="match status" value="1"/>
</dbReference>
<dbReference type="SUPFAM" id="SSF51735">
    <property type="entry name" value="NAD(P)-binding Rossmann-fold domains"/>
    <property type="match status" value="1"/>
</dbReference>
<evidence type="ECO:0000313" key="1">
    <source>
        <dbReference type="EMBL" id="TDD79107.1"/>
    </source>
</evidence>
<dbReference type="GO" id="GO:0005737">
    <property type="term" value="C:cytoplasm"/>
    <property type="evidence" value="ECO:0007669"/>
    <property type="project" value="TreeGrafter"/>
</dbReference>
<dbReference type="InterPro" id="IPR003462">
    <property type="entry name" value="ODC_Mu_crystall"/>
</dbReference>